<name>A0ABQ3IYK0_9RHOB</name>
<proteinExistence type="predicted"/>
<reference evidence="3" key="1">
    <citation type="journal article" date="2019" name="Int. J. Syst. Evol. Microbiol.">
        <title>The Global Catalogue of Microorganisms (GCM) 10K type strain sequencing project: providing services to taxonomists for standard genome sequencing and annotation.</title>
        <authorList>
            <consortium name="The Broad Institute Genomics Platform"/>
            <consortium name="The Broad Institute Genome Sequencing Center for Infectious Disease"/>
            <person name="Wu L."/>
            <person name="Ma J."/>
        </authorList>
    </citation>
    <scope>NUCLEOTIDE SEQUENCE [LARGE SCALE GENOMIC DNA]</scope>
    <source>
        <strain evidence="3">KCTC 42443</strain>
    </source>
</reference>
<comment type="caution">
    <text evidence="2">The sequence shown here is derived from an EMBL/GenBank/DDBJ whole genome shotgun (WGS) entry which is preliminary data.</text>
</comment>
<dbReference type="Proteomes" id="UP000609802">
    <property type="component" value="Unassembled WGS sequence"/>
</dbReference>
<keyword evidence="3" id="KW-1185">Reference proteome</keyword>
<dbReference type="RefSeq" id="WP_191286054.1">
    <property type="nucleotide sequence ID" value="NZ_BNCH01000003.1"/>
</dbReference>
<evidence type="ECO:0000256" key="1">
    <source>
        <dbReference type="SAM" id="MobiDB-lite"/>
    </source>
</evidence>
<evidence type="ECO:0000313" key="3">
    <source>
        <dbReference type="Proteomes" id="UP000609802"/>
    </source>
</evidence>
<accession>A0ABQ3IYK0</accession>
<evidence type="ECO:0000313" key="2">
    <source>
        <dbReference type="EMBL" id="GHE96869.1"/>
    </source>
</evidence>
<dbReference type="EMBL" id="BNCH01000003">
    <property type="protein sequence ID" value="GHE96869.1"/>
    <property type="molecule type" value="Genomic_DNA"/>
</dbReference>
<feature type="region of interest" description="Disordered" evidence="1">
    <location>
        <begin position="319"/>
        <end position="389"/>
    </location>
</feature>
<evidence type="ECO:0008006" key="4">
    <source>
        <dbReference type="Google" id="ProtNLM"/>
    </source>
</evidence>
<feature type="compositionally biased region" description="Basic and acidic residues" evidence="1">
    <location>
        <begin position="345"/>
        <end position="359"/>
    </location>
</feature>
<sequence length="460" mass="48381">MKGTRSYRLALSVLSVLFIVGGLFLSVAIYAAKRVWPDPYAITRDIAPDEVFTVPSETAQGPEKTAPTAYMPEFATDLDQPRTPRSEAGHLAILTAGHVLAPPPVPHALVDPDGLGPSLKPANDMTDLPPAPALHATARADGLGAADTALVYSLGSPVQDIVAPDQSVRSDDDAQYQLDMLVAALAEPVDISVPPPPPADVFALASDSPRPSPDTVFAMAEPDTWPQRVDHAVVLDVSQSLAALDFVAAPAASPASLSVDTQRLATPTPITAPALHLADGTENLRQPPPAPVIANKTDDDDLIHQIAKVLAATPLPLPQPKAEEDVLKPDLASAPTASPRPLKRRSPEPRLPSEPERIAEPFPRPPEPAVGVDDLATAPTPVAASIQPDDGRNRMSVIGIYQTNAAAWALLEFSDGRIIKATKGTSFNGLRVARIGGDRVWLRDGGTEKGIATGQVVVLD</sequence>
<gene>
    <name evidence="2" type="ORF">GCM10016455_16630</name>
</gene>
<organism evidence="2 3">
    <name type="scientific">Aliiroseovarius zhejiangensis</name>
    <dbReference type="NCBI Taxonomy" id="1632025"/>
    <lineage>
        <taxon>Bacteria</taxon>
        <taxon>Pseudomonadati</taxon>
        <taxon>Pseudomonadota</taxon>
        <taxon>Alphaproteobacteria</taxon>
        <taxon>Rhodobacterales</taxon>
        <taxon>Paracoccaceae</taxon>
        <taxon>Aliiroseovarius</taxon>
    </lineage>
</organism>
<protein>
    <recommendedName>
        <fullName evidence="4">Type IV pilus biogenesis</fullName>
    </recommendedName>
</protein>